<feature type="region of interest" description="Disordered" evidence="1">
    <location>
        <begin position="365"/>
        <end position="485"/>
    </location>
</feature>
<feature type="compositionally biased region" description="Basic and acidic residues" evidence="1">
    <location>
        <begin position="365"/>
        <end position="384"/>
    </location>
</feature>
<dbReference type="InterPro" id="IPR029030">
    <property type="entry name" value="Caspase-like_dom_sf"/>
</dbReference>
<accession>A0A1W1I6N7</accession>
<dbReference type="STRING" id="1325564.NSJP_2504"/>
<evidence type="ECO:0000256" key="1">
    <source>
        <dbReference type="SAM" id="MobiDB-lite"/>
    </source>
</evidence>
<dbReference type="InterPro" id="IPR011600">
    <property type="entry name" value="Pept_C14_caspase"/>
</dbReference>
<dbReference type="EMBL" id="LT828648">
    <property type="protein sequence ID" value="SLM48676.1"/>
    <property type="molecule type" value="Genomic_DNA"/>
</dbReference>
<gene>
    <name evidence="4" type="ORF">NSJP_2504</name>
</gene>
<reference evidence="4 5" key="1">
    <citation type="submission" date="2017-03" db="EMBL/GenBank/DDBJ databases">
        <authorList>
            <person name="Afonso C.L."/>
            <person name="Miller P.J."/>
            <person name="Scott M.A."/>
            <person name="Spackman E."/>
            <person name="Goraichik I."/>
            <person name="Dimitrov K.M."/>
            <person name="Suarez D.L."/>
            <person name="Swayne D.E."/>
        </authorList>
    </citation>
    <scope>NUCLEOTIDE SEQUENCE [LARGE SCALE GENOMIC DNA]</scope>
    <source>
        <strain evidence="4">Genome sequencing of Nitrospira japonica strain NJ11</strain>
    </source>
</reference>
<feature type="signal peptide" evidence="2">
    <location>
        <begin position="1"/>
        <end position="27"/>
    </location>
</feature>
<dbReference type="OrthoDB" id="976443at2"/>
<evidence type="ECO:0000259" key="3">
    <source>
        <dbReference type="Pfam" id="PF00656"/>
    </source>
</evidence>
<proteinExistence type="predicted"/>
<organism evidence="4 5">
    <name type="scientific">Nitrospira japonica</name>
    <dbReference type="NCBI Taxonomy" id="1325564"/>
    <lineage>
        <taxon>Bacteria</taxon>
        <taxon>Pseudomonadati</taxon>
        <taxon>Nitrospirota</taxon>
        <taxon>Nitrospiria</taxon>
        <taxon>Nitrospirales</taxon>
        <taxon>Nitrospiraceae</taxon>
        <taxon>Nitrospira</taxon>
    </lineage>
</organism>
<evidence type="ECO:0000256" key="2">
    <source>
        <dbReference type="SAM" id="SignalP"/>
    </source>
</evidence>
<dbReference type="GO" id="GO:0004197">
    <property type="term" value="F:cysteine-type endopeptidase activity"/>
    <property type="evidence" value="ECO:0007669"/>
    <property type="project" value="InterPro"/>
</dbReference>
<dbReference type="PANTHER" id="PTHR48104">
    <property type="entry name" value="METACASPASE-4"/>
    <property type="match status" value="1"/>
</dbReference>
<feature type="domain" description="Peptidase C14 caspase" evidence="3">
    <location>
        <begin position="54"/>
        <end position="270"/>
    </location>
</feature>
<dbReference type="GO" id="GO:0006508">
    <property type="term" value="P:proteolysis"/>
    <property type="evidence" value="ECO:0007669"/>
    <property type="project" value="InterPro"/>
</dbReference>
<dbReference type="KEGG" id="nja:NSJP_2504"/>
<dbReference type="Pfam" id="PF00656">
    <property type="entry name" value="Peptidase_C14"/>
    <property type="match status" value="1"/>
</dbReference>
<feature type="compositionally biased region" description="Basic and acidic residues" evidence="1">
    <location>
        <begin position="399"/>
        <end position="461"/>
    </location>
</feature>
<dbReference type="AlphaFoldDB" id="A0A1W1I6N7"/>
<dbReference type="RefSeq" id="WP_080887027.1">
    <property type="nucleotide sequence ID" value="NZ_LT828648.1"/>
</dbReference>
<dbReference type="GO" id="GO:0005737">
    <property type="term" value="C:cytoplasm"/>
    <property type="evidence" value="ECO:0007669"/>
    <property type="project" value="TreeGrafter"/>
</dbReference>
<evidence type="ECO:0000313" key="5">
    <source>
        <dbReference type="Proteomes" id="UP000192042"/>
    </source>
</evidence>
<feature type="chain" id="PRO_5013207074" description="Peptidase C14 caspase domain-containing protein" evidence="2">
    <location>
        <begin position="28"/>
        <end position="485"/>
    </location>
</feature>
<name>A0A1W1I6N7_9BACT</name>
<protein>
    <recommendedName>
        <fullName evidence="3">Peptidase C14 caspase domain-containing protein</fullName>
    </recommendedName>
</protein>
<keyword evidence="5" id="KW-1185">Reference proteome</keyword>
<keyword evidence="2" id="KW-0732">Signal</keyword>
<dbReference type="SUPFAM" id="SSF52129">
    <property type="entry name" value="Caspase-like"/>
    <property type="match status" value="1"/>
</dbReference>
<dbReference type="InterPro" id="IPR050452">
    <property type="entry name" value="Metacaspase"/>
</dbReference>
<dbReference type="PANTHER" id="PTHR48104:SF30">
    <property type="entry name" value="METACASPASE-1"/>
    <property type="match status" value="1"/>
</dbReference>
<evidence type="ECO:0000313" key="4">
    <source>
        <dbReference type="EMBL" id="SLM48676.1"/>
    </source>
</evidence>
<dbReference type="Proteomes" id="UP000192042">
    <property type="component" value="Chromosome I"/>
</dbReference>
<sequence length="485" mass="54683">MRCGFARLTSSLLLLPLLLHCPVPADAQDPPSKRGAGPALKAPTSQVSIQGDYWALIIGINNYQGPPKLKTAVADATGLRDVLVDRYGFKADHVKLLLNEQATRTHIEGAFIRLAREAAPTDSVLVYYAGHGQYSDDNQLAWWVPVDGSMDEPGTWVLDAAIRNYIAAMRAQHVYIIADSCFSGNLFAQNRSVAPTVTDRYYAKLHAKRSRWGLTSGSTEPVADQGKDGHSVFAYHLIKFLKENEEPYLVPSRIADHVIPLVARNAEQMPRSQPLQGANDEGGQFVFQLASAARGFEDQARKAEELTKQQRDKAQEDFKKELDRLAEERRQVELDAKIKLEKERAHLQELERQLDLQRREEAEVKRRLEEEHRQRVEAERRATDALHSGETAEQAARQKAADDLRQAEATAKRKLAEEKQQREALERTLAEQRQREADTRRALEQEQTRRREAERIAKETPAKGAPPEPDVKQKQADRAPFVGGF</sequence>
<dbReference type="Gene3D" id="3.40.50.1460">
    <property type="match status" value="1"/>
</dbReference>